<proteinExistence type="predicted"/>
<dbReference type="Proteomes" id="UP000440578">
    <property type="component" value="Unassembled WGS sequence"/>
</dbReference>
<feature type="domain" description="Anaphase-promoting complex subunit 4-like WD40" evidence="1">
    <location>
        <begin position="183"/>
        <end position="255"/>
    </location>
</feature>
<dbReference type="SMART" id="SM00320">
    <property type="entry name" value="WD40"/>
    <property type="match status" value="5"/>
</dbReference>
<organism evidence="2 3">
    <name type="scientific">Amphibalanus amphitrite</name>
    <name type="common">Striped barnacle</name>
    <name type="synonym">Balanus amphitrite</name>
    <dbReference type="NCBI Taxonomy" id="1232801"/>
    <lineage>
        <taxon>Eukaryota</taxon>
        <taxon>Metazoa</taxon>
        <taxon>Ecdysozoa</taxon>
        <taxon>Arthropoda</taxon>
        <taxon>Crustacea</taxon>
        <taxon>Multicrustacea</taxon>
        <taxon>Cirripedia</taxon>
        <taxon>Thoracica</taxon>
        <taxon>Thoracicalcarea</taxon>
        <taxon>Balanomorpha</taxon>
        <taxon>Balanoidea</taxon>
        <taxon>Balanidae</taxon>
        <taxon>Amphibalaninae</taxon>
        <taxon>Amphibalanus</taxon>
    </lineage>
</organism>
<protein>
    <submittedName>
        <fullName evidence="2">WD repeat-containing protein WRAP73</fullName>
    </submittedName>
</protein>
<dbReference type="EMBL" id="VIIS01001154">
    <property type="protein sequence ID" value="KAF0301546.1"/>
    <property type="molecule type" value="Genomic_DNA"/>
</dbReference>
<dbReference type="OrthoDB" id="308690at2759"/>
<accession>A0A6A4W2Q2</accession>
<dbReference type="SUPFAM" id="SSF50978">
    <property type="entry name" value="WD40 repeat-like"/>
    <property type="match status" value="1"/>
</dbReference>
<dbReference type="InterPro" id="IPR036322">
    <property type="entry name" value="WD40_repeat_dom_sf"/>
</dbReference>
<dbReference type="InterPro" id="IPR052778">
    <property type="entry name" value="Centrosome-WD_assoc"/>
</dbReference>
<dbReference type="InterPro" id="IPR015943">
    <property type="entry name" value="WD40/YVTN_repeat-like_dom_sf"/>
</dbReference>
<dbReference type="GO" id="GO:1990811">
    <property type="term" value="C:MWP complex"/>
    <property type="evidence" value="ECO:0007669"/>
    <property type="project" value="TreeGrafter"/>
</dbReference>
<dbReference type="InterPro" id="IPR001680">
    <property type="entry name" value="WD40_rpt"/>
</dbReference>
<evidence type="ECO:0000313" key="3">
    <source>
        <dbReference type="Proteomes" id="UP000440578"/>
    </source>
</evidence>
<keyword evidence="3" id="KW-1185">Reference proteome</keyword>
<dbReference type="InterPro" id="IPR024977">
    <property type="entry name" value="Apc4-like_WD40_dom"/>
</dbReference>
<dbReference type="PANTHER" id="PTHR16220">
    <property type="entry name" value="WD REPEAT PROTEIN 8-RELATED"/>
    <property type="match status" value="1"/>
</dbReference>
<gene>
    <name evidence="2" type="primary">WRAP73</name>
    <name evidence="2" type="ORF">FJT64_026201</name>
</gene>
<name>A0A6A4W2Q2_AMPAM</name>
<dbReference type="AlphaFoldDB" id="A0A6A4W2Q2"/>
<dbReference type="Gene3D" id="2.130.10.10">
    <property type="entry name" value="YVTN repeat-like/Quinoprotein amine dehydrogenase"/>
    <property type="match status" value="2"/>
</dbReference>
<evidence type="ECO:0000313" key="2">
    <source>
        <dbReference type="EMBL" id="KAF0301546.1"/>
    </source>
</evidence>
<sequence length="454" mass="49603">MEFSCAAALWTHGSLAGRRLHGRDSGRACGSVQCTGPAGGGRLHRAWTTPSWSEWSPDSSLLLTAVLPRRAVQLWSIEQPEWRARIDETEVGLVSARWAPGSRHVLTTAALSLRVTVWSLVDRQVSYIKYMKDISDGLTFSPDGRCMAVVERRGCVDHVSLFATSGWELIKHIDSVGQDVAGLSWSPDSELFALWDGLLQSRVAVYDLTGRRLAEVKLPGSPLGVSTVHWSPSGQLLAATGFDDKVHLISDATWHRLTSLVHGSTVRAGDRVHVYRERHTRLEGFRLDLALASGSDGITDVSYELDSRRPVVLRPPSVQAPRAATGHAAVSRVLFSPDSQYVATRCDAVPECVWIWATATLSLHTLLVQRAAIRDLIWSPSGSRLALCTGGRYLFLWSPEQSSTCRAPADVAVTQLLWPDECTLLLQARDSLLFCRLDVTTGESAGAARLVPGV</sequence>
<evidence type="ECO:0000259" key="1">
    <source>
        <dbReference type="Pfam" id="PF12894"/>
    </source>
</evidence>
<dbReference type="Pfam" id="PF12894">
    <property type="entry name" value="ANAPC4_WD40"/>
    <property type="match status" value="1"/>
</dbReference>
<dbReference type="PANTHER" id="PTHR16220:SF0">
    <property type="entry name" value="WD REPEAT-CONTAINING PROTEIN WRAP73"/>
    <property type="match status" value="1"/>
</dbReference>
<comment type="caution">
    <text evidence="2">The sequence shown here is derived from an EMBL/GenBank/DDBJ whole genome shotgun (WGS) entry which is preliminary data.</text>
</comment>
<reference evidence="2 3" key="1">
    <citation type="submission" date="2019-07" db="EMBL/GenBank/DDBJ databases">
        <title>Draft genome assembly of a fouling barnacle, Amphibalanus amphitrite (Darwin, 1854): The first reference genome for Thecostraca.</title>
        <authorList>
            <person name="Kim W."/>
        </authorList>
    </citation>
    <scope>NUCLEOTIDE SEQUENCE [LARGE SCALE GENOMIC DNA]</scope>
    <source>
        <strain evidence="2">SNU_AA5</strain>
        <tissue evidence="2">Soma without cirri and trophi</tissue>
    </source>
</reference>
<dbReference type="GO" id="GO:0005815">
    <property type="term" value="C:microtubule organizing center"/>
    <property type="evidence" value="ECO:0007669"/>
    <property type="project" value="TreeGrafter"/>
</dbReference>